<dbReference type="Pfam" id="PF11464">
    <property type="entry name" value="Rbsn"/>
    <property type="match status" value="1"/>
</dbReference>
<evidence type="ECO:0000313" key="7">
    <source>
        <dbReference type="Proteomes" id="UP000694846"/>
    </source>
</evidence>
<evidence type="ECO:0000313" key="8">
    <source>
        <dbReference type="RefSeq" id="XP_025420224.1"/>
    </source>
</evidence>
<dbReference type="RefSeq" id="XP_025420224.1">
    <property type="nucleotide sequence ID" value="XM_025564439.1"/>
</dbReference>
<dbReference type="SUPFAM" id="SSF140125">
    <property type="entry name" value="Rabenosyn-5 Rab-binding domain-like"/>
    <property type="match status" value="1"/>
</dbReference>
<reference evidence="8" key="2">
    <citation type="submission" date="2025-04" db="UniProtKB">
        <authorList>
            <consortium name="RefSeq"/>
        </authorList>
    </citation>
    <scope>IDENTIFICATION</scope>
    <source>
        <tissue evidence="8">Whole body</tissue>
    </source>
</reference>
<dbReference type="Gene3D" id="3.30.40.10">
    <property type="entry name" value="Zinc/RING finger domain, C3HC4 (zinc finger)"/>
    <property type="match status" value="1"/>
</dbReference>
<dbReference type="InterPro" id="IPR011011">
    <property type="entry name" value="Znf_FYVE_PHD"/>
</dbReference>
<protein>
    <submittedName>
        <fullName evidence="6 8">Rabenosyn-5</fullName>
    </submittedName>
</protein>
<keyword evidence="3" id="KW-0862">Zinc</keyword>
<evidence type="ECO:0000256" key="1">
    <source>
        <dbReference type="ARBA" id="ARBA00022723"/>
    </source>
</evidence>
<dbReference type="AlphaFoldDB" id="A0A2S2QXP1"/>
<keyword evidence="2 4" id="KW-0863">Zinc-finger</keyword>
<reference evidence="6" key="1">
    <citation type="submission" date="2018-04" db="EMBL/GenBank/DDBJ databases">
        <title>Transcriptome assembly of Sipha flava.</title>
        <authorList>
            <person name="Scully E.D."/>
            <person name="Geib S.M."/>
            <person name="Palmer N.A."/>
            <person name="Koch K."/>
            <person name="Bradshaw J."/>
            <person name="Heng-Moss T."/>
            <person name="Sarath G."/>
        </authorList>
    </citation>
    <scope>NUCLEOTIDE SEQUENCE</scope>
</reference>
<organism evidence="6">
    <name type="scientific">Sipha flava</name>
    <name type="common">yellow sugarcane aphid</name>
    <dbReference type="NCBI Taxonomy" id="143950"/>
    <lineage>
        <taxon>Eukaryota</taxon>
        <taxon>Metazoa</taxon>
        <taxon>Ecdysozoa</taxon>
        <taxon>Arthropoda</taxon>
        <taxon>Hexapoda</taxon>
        <taxon>Insecta</taxon>
        <taxon>Pterygota</taxon>
        <taxon>Neoptera</taxon>
        <taxon>Paraneoptera</taxon>
        <taxon>Hemiptera</taxon>
        <taxon>Sternorrhyncha</taxon>
        <taxon>Aphidomorpha</taxon>
        <taxon>Aphidoidea</taxon>
        <taxon>Aphididae</taxon>
        <taxon>Sipha</taxon>
    </lineage>
</organism>
<dbReference type="PROSITE" id="PS50178">
    <property type="entry name" value="ZF_FYVE"/>
    <property type="match status" value="1"/>
</dbReference>
<gene>
    <name evidence="6" type="primary">Zfyve20</name>
    <name evidence="8" type="synonym">LOC112690425</name>
    <name evidence="6" type="ORF">g.67151</name>
</gene>
<dbReference type="Gene3D" id="4.10.860.20">
    <property type="entry name" value="Rabenosyn, Rab binding domain"/>
    <property type="match status" value="1"/>
</dbReference>
<dbReference type="SMART" id="SM00064">
    <property type="entry name" value="FYVE"/>
    <property type="match status" value="1"/>
</dbReference>
<keyword evidence="7" id="KW-1185">Reference proteome</keyword>
<accession>A0A2S2QXP1</accession>
<dbReference type="InterPro" id="IPR013083">
    <property type="entry name" value="Znf_RING/FYVE/PHD"/>
</dbReference>
<dbReference type="OrthoDB" id="166134at2759"/>
<dbReference type="InterPro" id="IPR000306">
    <property type="entry name" value="Znf_FYVE"/>
</dbReference>
<evidence type="ECO:0000256" key="2">
    <source>
        <dbReference type="ARBA" id="ARBA00022771"/>
    </source>
</evidence>
<name>A0A2S2QXP1_9HEMI</name>
<dbReference type="InterPro" id="IPR017455">
    <property type="entry name" value="Znf_FYVE-rel"/>
</dbReference>
<dbReference type="InterPro" id="IPR013087">
    <property type="entry name" value="Znf_C2H2_type"/>
</dbReference>
<dbReference type="InterPro" id="IPR052727">
    <property type="entry name" value="Rab4/Rab5_effector"/>
</dbReference>
<dbReference type="InterPro" id="IPR021565">
    <property type="entry name" value="Rbsn_Rab-bd"/>
</dbReference>
<evidence type="ECO:0000256" key="4">
    <source>
        <dbReference type="PROSITE-ProRule" id="PRU00091"/>
    </source>
</evidence>
<dbReference type="InterPro" id="IPR036531">
    <property type="entry name" value="Rbsn_Rab-bd_sf"/>
</dbReference>
<dbReference type="Pfam" id="PF01363">
    <property type="entry name" value="FYVE"/>
    <property type="match status" value="1"/>
</dbReference>
<dbReference type="EMBL" id="GGMS01013323">
    <property type="protein sequence ID" value="MBY82526.1"/>
    <property type="molecule type" value="Transcribed_RNA"/>
</dbReference>
<dbReference type="Proteomes" id="UP000694846">
    <property type="component" value="Unplaced"/>
</dbReference>
<dbReference type="PROSITE" id="PS00028">
    <property type="entry name" value="ZINC_FINGER_C2H2_1"/>
    <property type="match status" value="1"/>
</dbReference>
<keyword evidence="1" id="KW-0479">Metal-binding</keyword>
<dbReference type="PANTHER" id="PTHR13510">
    <property type="entry name" value="FYVE-FINGER-CONTAINING RAB5 EFFECTOR PROTEIN RABENOSYN-5-RELATED"/>
    <property type="match status" value="1"/>
</dbReference>
<dbReference type="GO" id="GO:0008270">
    <property type="term" value="F:zinc ion binding"/>
    <property type="evidence" value="ECO:0007669"/>
    <property type="project" value="UniProtKB-KW"/>
</dbReference>
<feature type="domain" description="FYVE-type" evidence="5">
    <location>
        <begin position="138"/>
        <end position="211"/>
    </location>
</feature>
<evidence type="ECO:0000313" key="6">
    <source>
        <dbReference type="EMBL" id="MBY82526.1"/>
    </source>
</evidence>
<dbReference type="PANTHER" id="PTHR13510:SF44">
    <property type="entry name" value="RABENOSYN-5"/>
    <property type="match status" value="1"/>
</dbReference>
<sequence>MTEVSEDNIVLEGFLCPICKVDFGLDLKLYLHFQEAHGEDQDLVKSFKDLFGKAKEKILKNDIIRKEERHYIVWEPQEIGASRSHIEYFKNCRNKWVEHFVMETNKTVVRLEKLLCNLPQDPNKRKVHEQTTVQWLDGKDVPRCPDCTKIFNITRRQHHCRLCGSIICHDCSCFLSLSKAYETINETSKHQMASMNLPSFRLCFHCGQVLENREQIKYRDQKPPLCDCYDKIIECQNKIDNDLLIKFNQTYNLLKEGELSYLTEANNIRSNIGKLVEAIDVLSNRILKMESVSNSSKVISKNIKLAMIQYVRSTVIAIPALPSIKEIEDIAQKKREAAEARLRNVQESCINDTQTSRSDFKQHNKYKNEVKLKLEDGWSPVTNANVNSDNPMVEQMNIIRNYIKQAKEAYRFDEVASLEKNLQELNEEYFKMQNNIGNIPEN</sequence>
<evidence type="ECO:0000256" key="3">
    <source>
        <dbReference type="ARBA" id="ARBA00022833"/>
    </source>
</evidence>
<evidence type="ECO:0000259" key="5">
    <source>
        <dbReference type="PROSITE" id="PS50178"/>
    </source>
</evidence>
<dbReference type="SUPFAM" id="SSF57903">
    <property type="entry name" value="FYVE/PHD zinc finger"/>
    <property type="match status" value="1"/>
</dbReference>
<proteinExistence type="predicted"/>